<evidence type="ECO:0000313" key="4">
    <source>
        <dbReference type="Proteomes" id="UP000650994"/>
    </source>
</evidence>
<reference evidence="3" key="3">
    <citation type="submission" date="2016-11" db="EMBL/GenBank/DDBJ databases">
        <authorList>
            <person name="Varghese N."/>
            <person name="Submissions S."/>
        </authorList>
    </citation>
    <scope>NUCLEOTIDE SEQUENCE [LARGE SCALE GENOMIC DNA]</scope>
    <source>
        <strain evidence="3">DSM 27989</strain>
    </source>
</reference>
<sequence length="212" mass="24328">MAAVVYLLDNISFKNYNVLVSDSSGIFDKTKFKEGVKKDWSDEHGFDVDLQNRFKDSRTISISCFVHAKSLKETIEKYNAFLNEIDKKGSRRISVIVDSLRMECQVFRDNSAETNLIYNDSDAVATFTLNLIENFPVKRILQSKSKTTTITISSNKVMVINWGDGVEQYTTSSNQNYTHTYLDENVYYPIIMGDLDAITQFQTNADILWSKY</sequence>
<reference evidence="1" key="1">
    <citation type="journal article" date="2014" name="Int. J. Syst. Evol. Microbiol.">
        <title>Complete genome of a new Firmicutes species belonging to the dominant human colonic microbiota ('Ruminococcus bicirculans') reveals two chromosomes and a selective capacity to utilize plant glucans.</title>
        <authorList>
            <consortium name="NISC Comparative Sequencing Program"/>
            <person name="Wegmann U."/>
            <person name="Louis P."/>
            <person name="Goesmann A."/>
            <person name="Henrissat B."/>
            <person name="Duncan S.H."/>
            <person name="Flint H.J."/>
        </authorList>
    </citation>
    <scope>NUCLEOTIDE SEQUENCE</scope>
    <source>
        <strain evidence="1">CGMCC 1.12707</strain>
    </source>
</reference>
<dbReference type="EMBL" id="BMFL01000034">
    <property type="protein sequence ID" value="GGF11325.1"/>
    <property type="molecule type" value="Genomic_DNA"/>
</dbReference>
<dbReference type="Proteomes" id="UP000650994">
    <property type="component" value="Unassembled WGS sequence"/>
</dbReference>
<name>A0A1M6X8B4_9FLAO</name>
<evidence type="ECO:0000313" key="1">
    <source>
        <dbReference type="EMBL" id="GGF11325.1"/>
    </source>
</evidence>
<reference evidence="2" key="2">
    <citation type="submission" date="2016-11" db="EMBL/GenBank/DDBJ databases">
        <authorList>
            <person name="Jaros S."/>
            <person name="Januszkiewicz K."/>
            <person name="Wedrychowicz H."/>
        </authorList>
    </citation>
    <scope>NUCLEOTIDE SEQUENCE [LARGE SCALE GENOMIC DNA]</scope>
    <source>
        <strain evidence="2">DSM 27989</strain>
    </source>
</reference>
<proteinExistence type="predicted"/>
<organism evidence="2 3">
    <name type="scientific">Chishuiella changwenlii</name>
    <dbReference type="NCBI Taxonomy" id="1434701"/>
    <lineage>
        <taxon>Bacteria</taxon>
        <taxon>Pseudomonadati</taxon>
        <taxon>Bacteroidota</taxon>
        <taxon>Flavobacteriia</taxon>
        <taxon>Flavobacteriales</taxon>
        <taxon>Weeksellaceae</taxon>
        <taxon>Chishuiella</taxon>
    </lineage>
</organism>
<gene>
    <name evidence="1" type="ORF">GCM10010984_30480</name>
    <name evidence="2" type="ORF">SAMN05443634_105150</name>
</gene>
<dbReference type="AlphaFoldDB" id="A0A1M6X8B4"/>
<dbReference type="STRING" id="1434701.SAMN05443634_105150"/>
<protein>
    <recommendedName>
        <fullName evidence="5">Phage tail protein</fullName>
    </recommendedName>
</protein>
<evidence type="ECO:0000313" key="2">
    <source>
        <dbReference type="EMBL" id="SHL02109.1"/>
    </source>
</evidence>
<evidence type="ECO:0000313" key="3">
    <source>
        <dbReference type="Proteomes" id="UP000184120"/>
    </source>
</evidence>
<dbReference type="OrthoDB" id="1238027at2"/>
<reference evidence="1" key="5">
    <citation type="submission" date="2024-05" db="EMBL/GenBank/DDBJ databases">
        <authorList>
            <person name="Sun Q."/>
            <person name="Zhou Y."/>
        </authorList>
    </citation>
    <scope>NUCLEOTIDE SEQUENCE</scope>
    <source>
        <strain evidence="1">CGMCC 1.12707</strain>
    </source>
</reference>
<evidence type="ECO:0008006" key="5">
    <source>
        <dbReference type="Google" id="ProtNLM"/>
    </source>
</evidence>
<reference evidence="4" key="4">
    <citation type="journal article" date="2019" name="Int. J. Syst. Evol. Microbiol.">
        <title>The Global Catalogue of Microorganisms (GCM) 10K type strain sequencing project: providing services to taxonomists for standard genome sequencing and annotation.</title>
        <authorList>
            <consortium name="The Broad Institute Genomics Platform"/>
            <consortium name="The Broad Institute Genome Sequencing Center for Infectious Disease"/>
            <person name="Wu L."/>
            <person name="Ma J."/>
        </authorList>
    </citation>
    <scope>NUCLEOTIDE SEQUENCE [LARGE SCALE GENOMIC DNA]</scope>
    <source>
        <strain evidence="4">CGMCC 1.12707</strain>
    </source>
</reference>
<dbReference type="EMBL" id="FRBH01000005">
    <property type="protein sequence ID" value="SHL02109.1"/>
    <property type="molecule type" value="Genomic_DNA"/>
</dbReference>
<accession>A0A1M6X8B4</accession>
<dbReference type="RefSeq" id="WP_072931178.1">
    <property type="nucleotide sequence ID" value="NZ_BMFL01000034.1"/>
</dbReference>
<keyword evidence="4" id="KW-1185">Reference proteome</keyword>
<dbReference type="Proteomes" id="UP000184120">
    <property type="component" value="Unassembled WGS sequence"/>
</dbReference>